<evidence type="ECO:0000313" key="1">
    <source>
        <dbReference type="EMBL" id="TLD68423.1"/>
    </source>
</evidence>
<evidence type="ECO:0000313" key="2">
    <source>
        <dbReference type="Proteomes" id="UP000306196"/>
    </source>
</evidence>
<reference evidence="1 2" key="1">
    <citation type="submission" date="2019-05" db="EMBL/GenBank/DDBJ databases">
        <title>Verrucobacter flavum gen. nov., sp. nov. a new member of the family Verrucomicrobiaceae.</title>
        <authorList>
            <person name="Szuroczki S."/>
            <person name="Abbaszade G."/>
            <person name="Szabo A."/>
            <person name="Felfoldi T."/>
            <person name="Schumann P."/>
            <person name="Boka K."/>
            <person name="Keki Z."/>
            <person name="Toumi M."/>
            <person name="Toth E."/>
        </authorList>
    </citation>
    <scope>NUCLEOTIDE SEQUENCE [LARGE SCALE GENOMIC DNA]</scope>
    <source>
        <strain evidence="1 2">MG-N-17</strain>
    </source>
</reference>
<dbReference type="GO" id="GO:0016740">
    <property type="term" value="F:transferase activity"/>
    <property type="evidence" value="ECO:0007669"/>
    <property type="project" value="UniProtKB-KW"/>
</dbReference>
<dbReference type="Proteomes" id="UP000306196">
    <property type="component" value="Unassembled WGS sequence"/>
</dbReference>
<dbReference type="AlphaFoldDB" id="A0A5R8K7W7"/>
<dbReference type="OrthoDB" id="8478474at2"/>
<dbReference type="Gene3D" id="3.40.50.2000">
    <property type="entry name" value="Glycogen Phosphorylase B"/>
    <property type="match status" value="2"/>
</dbReference>
<keyword evidence="2" id="KW-1185">Reference proteome</keyword>
<proteinExistence type="predicted"/>
<dbReference type="RefSeq" id="WP_138088614.1">
    <property type="nucleotide sequence ID" value="NZ_VAUV01000025.1"/>
</dbReference>
<name>A0A5R8K7W7_9BACT</name>
<dbReference type="EMBL" id="VAUV01000025">
    <property type="protein sequence ID" value="TLD68423.1"/>
    <property type="molecule type" value="Genomic_DNA"/>
</dbReference>
<gene>
    <name evidence="1" type="ORF">FEM03_22725</name>
</gene>
<dbReference type="SUPFAM" id="SSF53756">
    <property type="entry name" value="UDP-Glycosyltransferase/glycogen phosphorylase"/>
    <property type="match status" value="1"/>
</dbReference>
<sequence length="366" mass="39958">MIAPQLPPAVCGIGDYTTRLVAAWPGDEKFCFLLARGVEESRAVFPGQVVEGFELSGDGLEAALDRVGASLVMMQYSGFGFDRRGCPLWMPDAFERWQAKGRGRRLAIMFHELWSLRPWWDPRVLRMRAHRHSVRRLVALSESVFTNTEGYAGWLRQFGLKTPVTVAPVGSNVSVSSSASSGKVRERGVMVVFGKQGTRLMSLRPMLAGLQRLSEAGRLKKLVILGGSDDGGRAERELLKEVLPLEQVEATGFVEEGELSAILDGAEFGISGQDWSSVEKSTTFMAYAAHGLNILSPFAGSDTRAPFAWLTGVEELLAEDGDLDGRLIERSQALRDWHASTASWPAIAAKMSEGLRPGHRVPAVAS</sequence>
<organism evidence="1 2">
    <name type="scientific">Phragmitibacter flavus</name>
    <dbReference type="NCBI Taxonomy" id="2576071"/>
    <lineage>
        <taxon>Bacteria</taxon>
        <taxon>Pseudomonadati</taxon>
        <taxon>Verrucomicrobiota</taxon>
        <taxon>Verrucomicrobiia</taxon>
        <taxon>Verrucomicrobiales</taxon>
        <taxon>Verrucomicrobiaceae</taxon>
        <taxon>Phragmitibacter</taxon>
    </lineage>
</organism>
<keyword evidence="1" id="KW-0808">Transferase</keyword>
<protein>
    <submittedName>
        <fullName evidence="1">Glycosyltransferase</fullName>
    </submittedName>
</protein>
<comment type="caution">
    <text evidence="1">The sequence shown here is derived from an EMBL/GenBank/DDBJ whole genome shotgun (WGS) entry which is preliminary data.</text>
</comment>
<accession>A0A5R8K7W7</accession>